<sequence length="347" mass="39351">MKFEITWQLRSKQSLLNYLDIEIQLLKQEWKIILPCVIMQYVHAIFHNLAYYIQGKYLSVEQRFTLYDLGYKLMPELHGFAASLSDIFVFATIFGPAILLVLTIPLFKQEPGRPRYVVIVLKRCLLQISICLIFRIISFLVTALPSPAAHCELKFNDACLAAHPNDPVQCVVPNPDFKPPTTGELFTRLDALNGCGDLMFSSHTIYTVSLILTIWKYWPNKFGLVIMVSMQIVIAFLIVASRKHYTLDVFSALYIVPLFWLTFEAYHKDINNKDTEITVKTIFDFYGIDVSSDANDGSLPLNTNDTVPVATGPLNSVQVAVTEDESLSGLRSDPDYSVTSFERKNSL</sequence>
<accession>A0ACC0VZ19</accession>
<dbReference type="EMBL" id="CM047584">
    <property type="protein sequence ID" value="KAI9911724.1"/>
    <property type="molecule type" value="Genomic_DNA"/>
</dbReference>
<comment type="caution">
    <text evidence="1">The sequence shown here is derived from an EMBL/GenBank/DDBJ whole genome shotgun (WGS) entry which is preliminary data.</text>
</comment>
<gene>
    <name evidence="1" type="ORF">PsorP6_009177</name>
</gene>
<name>A0ACC0VZ19_9STRA</name>
<reference evidence="1 2" key="1">
    <citation type="journal article" date="2022" name="bioRxiv">
        <title>The genome of the oomycete Peronosclerospora sorghi, a cosmopolitan pathogen of maize and sorghum, is inflated with dispersed pseudogenes.</title>
        <authorList>
            <person name="Fletcher K."/>
            <person name="Martin F."/>
            <person name="Isakeit T."/>
            <person name="Cavanaugh K."/>
            <person name="Magill C."/>
            <person name="Michelmore R."/>
        </authorList>
    </citation>
    <scope>NUCLEOTIDE SEQUENCE [LARGE SCALE GENOMIC DNA]</scope>
    <source>
        <strain evidence="1">P6</strain>
    </source>
</reference>
<keyword evidence="2" id="KW-1185">Reference proteome</keyword>
<proteinExistence type="predicted"/>
<protein>
    <submittedName>
        <fullName evidence="1">Uncharacterized protein</fullName>
    </submittedName>
</protein>
<organism evidence="1 2">
    <name type="scientific">Peronosclerospora sorghi</name>
    <dbReference type="NCBI Taxonomy" id="230839"/>
    <lineage>
        <taxon>Eukaryota</taxon>
        <taxon>Sar</taxon>
        <taxon>Stramenopiles</taxon>
        <taxon>Oomycota</taxon>
        <taxon>Peronosporomycetes</taxon>
        <taxon>Peronosporales</taxon>
        <taxon>Peronosporaceae</taxon>
        <taxon>Peronosclerospora</taxon>
    </lineage>
</organism>
<evidence type="ECO:0000313" key="1">
    <source>
        <dbReference type="EMBL" id="KAI9911724.1"/>
    </source>
</evidence>
<evidence type="ECO:0000313" key="2">
    <source>
        <dbReference type="Proteomes" id="UP001163321"/>
    </source>
</evidence>
<dbReference type="Proteomes" id="UP001163321">
    <property type="component" value="Chromosome 5"/>
</dbReference>